<dbReference type="Proteomes" id="UP000242610">
    <property type="component" value="Unassembled WGS sequence"/>
</dbReference>
<protein>
    <submittedName>
        <fullName evidence="1">Uncharacterized protein</fullName>
    </submittedName>
</protein>
<evidence type="ECO:0000313" key="1">
    <source>
        <dbReference type="EMBL" id="SCC80669.1"/>
    </source>
</evidence>
<gene>
    <name evidence="1" type="ORF">GA0061077_1307</name>
</gene>
<evidence type="ECO:0000313" key="2">
    <source>
        <dbReference type="Proteomes" id="UP000242610"/>
    </source>
</evidence>
<dbReference type="AlphaFoldDB" id="A0A1C4H6T3"/>
<accession>A0A1C4H6T3</accession>
<dbReference type="EMBL" id="FMBL01000003">
    <property type="protein sequence ID" value="SCC80669.1"/>
    <property type="molecule type" value="Genomic_DNA"/>
</dbReference>
<sequence>MPSADSIKANCESIRCRVVIREMSVVQWGANNELLLGNQGVPVHHSGRFCATLA</sequence>
<name>A0A1C4H6T3_9BIFI</name>
<organism evidence="1 2">
    <name type="scientific">Bifidobacterium commune</name>
    <dbReference type="NCBI Taxonomy" id="1505727"/>
    <lineage>
        <taxon>Bacteria</taxon>
        <taxon>Bacillati</taxon>
        <taxon>Actinomycetota</taxon>
        <taxon>Actinomycetes</taxon>
        <taxon>Bifidobacteriales</taxon>
        <taxon>Bifidobacteriaceae</taxon>
        <taxon>Bifidobacterium</taxon>
    </lineage>
</organism>
<keyword evidence="2" id="KW-1185">Reference proteome</keyword>
<reference evidence="2" key="1">
    <citation type="submission" date="2016-08" db="EMBL/GenBank/DDBJ databases">
        <authorList>
            <person name="Varghese N."/>
            <person name="Submissions Spin"/>
        </authorList>
    </citation>
    <scope>NUCLEOTIDE SEQUENCE [LARGE SCALE GENOMIC DNA]</scope>
    <source>
        <strain evidence="2">R-52791</strain>
    </source>
</reference>
<dbReference type="STRING" id="1505727.GA0061077_1307"/>
<proteinExistence type="predicted"/>